<dbReference type="HOGENOM" id="CLU_1353902_0_0_5"/>
<gene>
    <name evidence="5" type="ORF">NX02_22020</name>
</gene>
<evidence type="ECO:0000256" key="3">
    <source>
        <dbReference type="SAM" id="MobiDB-lite"/>
    </source>
</evidence>
<feature type="compositionally biased region" description="Low complexity" evidence="3">
    <location>
        <begin position="130"/>
        <end position="142"/>
    </location>
</feature>
<keyword evidence="6" id="KW-1185">Reference proteome</keyword>
<dbReference type="InterPro" id="IPR046367">
    <property type="entry name" value="GapR-like_DNA-bd"/>
</dbReference>
<dbReference type="Pfam" id="PF10073">
    <property type="entry name" value="GapR_DNA-bd"/>
    <property type="match status" value="1"/>
</dbReference>
<comment type="similarity">
    <text evidence="1">Belongs to the UPF0335 family.</text>
</comment>
<organism evidence="5 6">
    <name type="scientific">Sphingomonas sanxanigenens DSM 19645 = NX02</name>
    <dbReference type="NCBI Taxonomy" id="1123269"/>
    <lineage>
        <taxon>Bacteria</taxon>
        <taxon>Pseudomonadati</taxon>
        <taxon>Pseudomonadota</taxon>
        <taxon>Alphaproteobacteria</taxon>
        <taxon>Sphingomonadales</taxon>
        <taxon>Sphingomonadaceae</taxon>
        <taxon>Sphingomonas</taxon>
    </lineage>
</organism>
<dbReference type="eggNOG" id="COG3750">
    <property type="taxonomic scope" value="Bacteria"/>
</dbReference>
<dbReference type="NCBIfam" id="NF010247">
    <property type="entry name" value="PRK13694.1"/>
    <property type="match status" value="1"/>
</dbReference>
<proteinExistence type="inferred from homology"/>
<evidence type="ECO:0000259" key="4">
    <source>
        <dbReference type="Pfam" id="PF10073"/>
    </source>
</evidence>
<feature type="coiled-coil region" evidence="2">
    <location>
        <begin position="11"/>
        <end position="38"/>
    </location>
</feature>
<name>W0AK51_9SPHN</name>
<evidence type="ECO:0000313" key="6">
    <source>
        <dbReference type="Proteomes" id="UP000018851"/>
    </source>
</evidence>
<protein>
    <recommendedName>
        <fullName evidence="1">UPF0335 protein NX02_22020</fullName>
    </recommendedName>
</protein>
<dbReference type="AlphaFoldDB" id="W0AK51"/>
<sequence>MSNGPVAAEQLRLLIERIERLEAEKKAIADDIRGVYAEAKSNGFDTKTMRGIVKLRSIDEAERREQEALLDTYKAALGMLDGTPLGHWALQRLSKAEPKPAEGEASPSAGPADGTAEPAAEESPPEPEASPEQARAMGAAAAREGKPVTANPFPARDTRRAAWDEAWCRELGTDGMDIPDALKPTPKPKKGAPGGGEGGNG</sequence>
<reference evidence="5 6" key="1">
    <citation type="submission" date="2013-07" db="EMBL/GenBank/DDBJ databases">
        <title>Completed genome of Sphingomonas sanxanigenens NX02.</title>
        <authorList>
            <person name="Ma T."/>
            <person name="Huang H."/>
            <person name="Wu M."/>
            <person name="Li X."/>
            <person name="Li G."/>
        </authorList>
    </citation>
    <scope>NUCLEOTIDE SEQUENCE [LARGE SCALE GENOMIC DNA]</scope>
    <source>
        <strain evidence="5 6">NX02</strain>
    </source>
</reference>
<dbReference type="InterPro" id="IPR018753">
    <property type="entry name" value="GapR-like"/>
</dbReference>
<dbReference type="Proteomes" id="UP000018851">
    <property type="component" value="Chromosome"/>
</dbReference>
<feature type="region of interest" description="Disordered" evidence="3">
    <location>
        <begin position="94"/>
        <end position="161"/>
    </location>
</feature>
<evidence type="ECO:0000313" key="5">
    <source>
        <dbReference type="EMBL" id="AHE56030.1"/>
    </source>
</evidence>
<keyword evidence="2" id="KW-0175">Coiled coil</keyword>
<feature type="compositionally biased region" description="Gly residues" evidence="3">
    <location>
        <begin position="192"/>
        <end position="201"/>
    </location>
</feature>
<dbReference type="OrthoDB" id="9813793at2"/>
<dbReference type="EMBL" id="CP006644">
    <property type="protein sequence ID" value="AHE56030.1"/>
    <property type="molecule type" value="Genomic_DNA"/>
</dbReference>
<feature type="domain" description="GapR-like DNA-binding" evidence="4">
    <location>
        <begin position="7"/>
        <end position="78"/>
    </location>
</feature>
<accession>W0AK51</accession>
<dbReference type="STRING" id="1123269.NX02_22020"/>
<evidence type="ECO:0000256" key="1">
    <source>
        <dbReference type="HAMAP-Rule" id="MF_00797"/>
    </source>
</evidence>
<feature type="region of interest" description="Disordered" evidence="3">
    <location>
        <begin position="173"/>
        <end position="201"/>
    </location>
</feature>
<dbReference type="KEGG" id="ssan:NX02_22020"/>
<evidence type="ECO:0000256" key="2">
    <source>
        <dbReference type="SAM" id="Coils"/>
    </source>
</evidence>
<dbReference type="PATRIC" id="fig|1123269.5.peg.4308"/>
<dbReference type="HAMAP" id="MF_00797">
    <property type="entry name" value="UPF0335"/>
    <property type="match status" value="1"/>
</dbReference>
<dbReference type="GO" id="GO:0003677">
    <property type="term" value="F:DNA binding"/>
    <property type="evidence" value="ECO:0007669"/>
    <property type="project" value="InterPro"/>
</dbReference>